<evidence type="ECO:0000313" key="2">
    <source>
        <dbReference type="Proteomes" id="UP000886501"/>
    </source>
</evidence>
<dbReference type="EMBL" id="MU118444">
    <property type="protein sequence ID" value="KAF9642499.1"/>
    <property type="molecule type" value="Genomic_DNA"/>
</dbReference>
<gene>
    <name evidence="1" type="ORF">BDM02DRAFT_3264452</name>
</gene>
<accession>A0ACB6YZ51</accession>
<sequence>MFTPAHIYTPIRSKGSQGPLRRGKSGSPRETPTEIESLPLPGYLPYGFHIHSFHPTLSRLTFSDWQKNYVWDVRHSKFLLDERAYLPNGISFSSDGRFFVYGTEPLEIHLWKESPTGYVLHRTLNREIGISDQLMSPNGESIFAFGIGAIQLSHTVDSTASFSCKQGHTGFIVGFSPDETLAAVSQFNVSKTITVLDLKSGDPLSVIDAGMEVYGQRVTENAVIAVGREKVVTWDLPTRDHALNTKADANDSIRTATPLIVCPNMWLQFMSISLNLHSIAMVDYNTHSPSYSLHLHDVSTGRCLGSVLMRGEVVRRPWFTSDGRQVWHIMDRDEANGLTIVKDSESGVIKLEHLGPTNQPPNMPPWLSSRGYQITDDGWILGVSGKRLLRLPPHWQSFDMTRRTWSGRFLALLHHALPKAVILELEE</sequence>
<organism evidence="1 2">
    <name type="scientific">Thelephora ganbajun</name>
    <name type="common">Ganba fungus</name>
    <dbReference type="NCBI Taxonomy" id="370292"/>
    <lineage>
        <taxon>Eukaryota</taxon>
        <taxon>Fungi</taxon>
        <taxon>Dikarya</taxon>
        <taxon>Basidiomycota</taxon>
        <taxon>Agaricomycotina</taxon>
        <taxon>Agaricomycetes</taxon>
        <taxon>Thelephorales</taxon>
        <taxon>Thelephoraceae</taxon>
        <taxon>Thelephora</taxon>
    </lineage>
</organism>
<proteinExistence type="predicted"/>
<protein>
    <submittedName>
        <fullName evidence="1">Uncharacterized protein</fullName>
    </submittedName>
</protein>
<reference evidence="1" key="2">
    <citation type="journal article" date="2020" name="Nat. Commun.">
        <title>Large-scale genome sequencing of mycorrhizal fungi provides insights into the early evolution of symbiotic traits.</title>
        <authorList>
            <person name="Miyauchi S."/>
            <person name="Kiss E."/>
            <person name="Kuo A."/>
            <person name="Drula E."/>
            <person name="Kohler A."/>
            <person name="Sanchez-Garcia M."/>
            <person name="Morin E."/>
            <person name="Andreopoulos B."/>
            <person name="Barry K.W."/>
            <person name="Bonito G."/>
            <person name="Buee M."/>
            <person name="Carver A."/>
            <person name="Chen C."/>
            <person name="Cichocki N."/>
            <person name="Clum A."/>
            <person name="Culley D."/>
            <person name="Crous P.W."/>
            <person name="Fauchery L."/>
            <person name="Girlanda M."/>
            <person name="Hayes R.D."/>
            <person name="Keri Z."/>
            <person name="LaButti K."/>
            <person name="Lipzen A."/>
            <person name="Lombard V."/>
            <person name="Magnuson J."/>
            <person name="Maillard F."/>
            <person name="Murat C."/>
            <person name="Nolan M."/>
            <person name="Ohm R.A."/>
            <person name="Pangilinan J."/>
            <person name="Pereira M.F."/>
            <person name="Perotto S."/>
            <person name="Peter M."/>
            <person name="Pfister S."/>
            <person name="Riley R."/>
            <person name="Sitrit Y."/>
            <person name="Stielow J.B."/>
            <person name="Szollosi G."/>
            <person name="Zifcakova L."/>
            <person name="Stursova M."/>
            <person name="Spatafora J.W."/>
            <person name="Tedersoo L."/>
            <person name="Vaario L.M."/>
            <person name="Yamada A."/>
            <person name="Yan M."/>
            <person name="Wang P."/>
            <person name="Xu J."/>
            <person name="Bruns T."/>
            <person name="Baldrian P."/>
            <person name="Vilgalys R."/>
            <person name="Dunand C."/>
            <person name="Henrissat B."/>
            <person name="Grigoriev I.V."/>
            <person name="Hibbett D."/>
            <person name="Nagy L.G."/>
            <person name="Martin F.M."/>
        </authorList>
    </citation>
    <scope>NUCLEOTIDE SEQUENCE</scope>
    <source>
        <strain evidence="1">P2</strain>
    </source>
</reference>
<name>A0ACB6YZ51_THEGA</name>
<dbReference type="Proteomes" id="UP000886501">
    <property type="component" value="Unassembled WGS sequence"/>
</dbReference>
<keyword evidence="2" id="KW-1185">Reference proteome</keyword>
<reference evidence="1" key="1">
    <citation type="submission" date="2019-10" db="EMBL/GenBank/DDBJ databases">
        <authorList>
            <consortium name="DOE Joint Genome Institute"/>
            <person name="Kuo A."/>
            <person name="Miyauchi S."/>
            <person name="Kiss E."/>
            <person name="Drula E."/>
            <person name="Kohler A."/>
            <person name="Sanchez-Garcia M."/>
            <person name="Andreopoulos B."/>
            <person name="Barry K.W."/>
            <person name="Bonito G."/>
            <person name="Buee M."/>
            <person name="Carver A."/>
            <person name="Chen C."/>
            <person name="Cichocki N."/>
            <person name="Clum A."/>
            <person name="Culley D."/>
            <person name="Crous P.W."/>
            <person name="Fauchery L."/>
            <person name="Girlanda M."/>
            <person name="Hayes R."/>
            <person name="Keri Z."/>
            <person name="Labutti K."/>
            <person name="Lipzen A."/>
            <person name="Lombard V."/>
            <person name="Magnuson J."/>
            <person name="Maillard F."/>
            <person name="Morin E."/>
            <person name="Murat C."/>
            <person name="Nolan M."/>
            <person name="Ohm R."/>
            <person name="Pangilinan J."/>
            <person name="Pereira M."/>
            <person name="Perotto S."/>
            <person name="Peter M."/>
            <person name="Riley R."/>
            <person name="Sitrit Y."/>
            <person name="Stielow B."/>
            <person name="Szollosi G."/>
            <person name="Zifcakova L."/>
            <person name="Stursova M."/>
            <person name="Spatafora J.W."/>
            <person name="Tedersoo L."/>
            <person name="Vaario L.-M."/>
            <person name="Yamada A."/>
            <person name="Yan M."/>
            <person name="Wang P."/>
            <person name="Xu J."/>
            <person name="Bruns T."/>
            <person name="Baldrian P."/>
            <person name="Vilgalys R."/>
            <person name="Henrissat B."/>
            <person name="Grigoriev I.V."/>
            <person name="Hibbett D."/>
            <person name="Nagy L.G."/>
            <person name="Martin F.M."/>
        </authorList>
    </citation>
    <scope>NUCLEOTIDE SEQUENCE</scope>
    <source>
        <strain evidence="1">P2</strain>
    </source>
</reference>
<comment type="caution">
    <text evidence="1">The sequence shown here is derived from an EMBL/GenBank/DDBJ whole genome shotgun (WGS) entry which is preliminary data.</text>
</comment>
<evidence type="ECO:0000313" key="1">
    <source>
        <dbReference type="EMBL" id="KAF9642499.1"/>
    </source>
</evidence>